<protein>
    <submittedName>
        <fullName evidence="3">Flagellar hook-length control protein FliK</fullName>
    </submittedName>
</protein>
<feature type="region of interest" description="Disordered" evidence="1">
    <location>
        <begin position="1"/>
        <end position="29"/>
    </location>
</feature>
<keyword evidence="3" id="KW-0969">Cilium</keyword>
<evidence type="ECO:0000256" key="1">
    <source>
        <dbReference type="SAM" id="MobiDB-lite"/>
    </source>
</evidence>
<dbReference type="InterPro" id="IPR021136">
    <property type="entry name" value="Flagellar_hook_control-like_C"/>
</dbReference>
<feature type="compositionally biased region" description="Polar residues" evidence="1">
    <location>
        <begin position="63"/>
        <end position="75"/>
    </location>
</feature>
<name>A0A0A7RL00_9LACO</name>
<feature type="region of interest" description="Disordered" evidence="1">
    <location>
        <begin position="41"/>
        <end position="87"/>
    </location>
</feature>
<dbReference type="Pfam" id="PF02120">
    <property type="entry name" value="Flg_hook"/>
    <property type="match status" value="1"/>
</dbReference>
<dbReference type="CDD" id="cd17470">
    <property type="entry name" value="T3SS_Flik_C"/>
    <property type="match status" value="1"/>
</dbReference>
<feature type="compositionally biased region" description="Polar residues" evidence="1">
    <location>
        <begin position="262"/>
        <end position="275"/>
    </location>
</feature>
<dbReference type="AlphaFoldDB" id="A0A0A7RL00"/>
<feature type="region of interest" description="Disordered" evidence="1">
    <location>
        <begin position="359"/>
        <end position="378"/>
    </location>
</feature>
<evidence type="ECO:0000313" key="3">
    <source>
        <dbReference type="EMBL" id="AJA33898.1"/>
    </source>
</evidence>
<dbReference type="Gene3D" id="3.30.750.140">
    <property type="match status" value="1"/>
</dbReference>
<keyword evidence="3" id="KW-0282">Flagellum</keyword>
<feature type="compositionally biased region" description="Basic and acidic residues" evidence="1">
    <location>
        <begin position="76"/>
        <end position="87"/>
    </location>
</feature>
<feature type="domain" description="Flagellar hook-length control protein-like C-terminal" evidence="2">
    <location>
        <begin position="477"/>
        <end position="548"/>
    </location>
</feature>
<proteinExistence type="predicted"/>
<feature type="compositionally biased region" description="Basic and acidic residues" evidence="1">
    <location>
        <begin position="598"/>
        <end position="609"/>
    </location>
</feature>
<dbReference type="InterPro" id="IPR038610">
    <property type="entry name" value="FliK-like_C_sf"/>
</dbReference>
<feature type="compositionally biased region" description="Basic and acidic residues" evidence="1">
    <location>
        <begin position="201"/>
        <end position="218"/>
    </location>
</feature>
<feature type="region of interest" description="Disordered" evidence="1">
    <location>
        <begin position="597"/>
        <end position="616"/>
    </location>
</feature>
<feature type="compositionally biased region" description="Low complexity" evidence="1">
    <location>
        <begin position="276"/>
        <end position="293"/>
    </location>
</feature>
<feature type="compositionally biased region" description="Low complexity" evidence="1">
    <location>
        <begin position="312"/>
        <end position="324"/>
    </location>
</feature>
<keyword evidence="3" id="KW-0966">Cell projection</keyword>
<accession>A0A0A7RL00</accession>
<feature type="region of interest" description="Disordered" evidence="1">
    <location>
        <begin position="120"/>
        <end position="354"/>
    </location>
</feature>
<dbReference type="EMBL" id="KM886862">
    <property type="protein sequence ID" value="AJA33898.1"/>
    <property type="molecule type" value="Genomic_DNA"/>
</dbReference>
<reference evidence="3" key="1">
    <citation type="journal article" date="2014" name="Appl. Environ. Microbiol.">
        <title>Detection and genomic characterization of motility in Lactobacillus curvatus: confirmation of motility in a species outside the Lactobacillus salivarius clade.</title>
        <authorList>
            <person name="Cousin F.J."/>
            <person name="Lynch S.M."/>
            <person name="Harris H.M."/>
            <person name="McCann A."/>
            <person name="Lynch D.B."/>
            <person name="Neville B.A."/>
            <person name="Irisawa T."/>
            <person name="Okada S."/>
            <person name="Endo A."/>
            <person name="O'Toole P.W."/>
        </authorList>
    </citation>
    <scope>NUCLEOTIDE SEQUENCE</scope>
    <source>
        <strain evidence="3">DSM 19910</strain>
    </source>
</reference>
<feature type="compositionally biased region" description="Polar residues" evidence="1">
    <location>
        <begin position="360"/>
        <end position="372"/>
    </location>
</feature>
<organism evidence="3">
    <name type="scientific">Liquorilactobacillus capillatus</name>
    <dbReference type="NCBI Taxonomy" id="480931"/>
    <lineage>
        <taxon>Bacteria</taxon>
        <taxon>Bacillati</taxon>
        <taxon>Bacillota</taxon>
        <taxon>Bacilli</taxon>
        <taxon>Lactobacillales</taxon>
        <taxon>Lactobacillaceae</taxon>
        <taxon>Liquorilactobacillus</taxon>
    </lineage>
</organism>
<sequence length="616" mass="64975">MQKISAKDVMAMPAKQAGLKTDTTRNQPENFKQLLQQFNAAKDDPKDQQQAVNGKTTSKKQITKTADSQEQQTSPVDEKDKEKLKDTPADLIAGAAFNTTADIQVAPTADLKKGQVQVADGTEEVAKTTGQTDQHKQQQAVVNAVNEPTAIISGDKKEQSNEVGKTPTVSGEQPQTTTASASVKPTGQQADVNKAQQSESENDKQKLVTDKAVSKEETAVQDLPAAATVKETISPTEPTIKGQTAAADKENQTLAVAGAKVQTDSTPVSDKTASPANTAGSTQAGAAAKAVSQPDNAANKVGENPDSKAANTPVTKQTTVPQTVEGSNNQGEKVSTEKNSKAGIIKLSENNGSPVAPTIVSDSTQSAPSIPQNKAEKVSEKISAPVEIQADTDITQKTVIQSTAAQATVTSPEIIKQVVVAKLTRAETQNPLTVDLRSATLTTPAPATTPTAATIGSKNLLTAAQASEITRPIVQGLKTTAAGTSKSMTLQLLPENLGKVRVSLSVTDQQVRLEFKVQSEHTKQLLESISTKLEQVLKNQDVSGNDVTSKPAAPAANGFDSLQMDLMNQQSSQRQFGQQLLKHRAKGSLYQEKMAAQKVKEAPKEEKSKSTISILA</sequence>
<feature type="compositionally biased region" description="Polar residues" evidence="1">
    <location>
        <begin position="161"/>
        <end position="199"/>
    </location>
</feature>
<evidence type="ECO:0000259" key="2">
    <source>
        <dbReference type="Pfam" id="PF02120"/>
    </source>
</evidence>
<gene>
    <name evidence="3" type="primary">fliK</name>
</gene>
<feature type="compositionally biased region" description="Polar residues" evidence="1">
    <location>
        <begin position="128"/>
        <end position="141"/>
    </location>
</feature>